<feature type="non-terminal residue" evidence="1">
    <location>
        <position position="1"/>
    </location>
</feature>
<dbReference type="SUPFAM" id="SSF109854">
    <property type="entry name" value="DinB/YfiT-like putative metalloenzymes"/>
    <property type="match status" value="1"/>
</dbReference>
<protein>
    <submittedName>
        <fullName evidence="1">DUF664 domain-containing protein</fullName>
    </submittedName>
</protein>
<evidence type="ECO:0000313" key="2">
    <source>
        <dbReference type="Proteomes" id="UP001597083"/>
    </source>
</evidence>
<dbReference type="InterPro" id="IPR007061">
    <property type="entry name" value="MST-like"/>
</dbReference>
<gene>
    <name evidence="1" type="ORF">ACFQ07_18270</name>
</gene>
<reference evidence="2" key="1">
    <citation type="journal article" date="2019" name="Int. J. Syst. Evol. Microbiol.">
        <title>The Global Catalogue of Microorganisms (GCM) 10K type strain sequencing project: providing services to taxonomists for standard genome sequencing and annotation.</title>
        <authorList>
            <consortium name="The Broad Institute Genomics Platform"/>
            <consortium name="The Broad Institute Genome Sequencing Center for Infectious Disease"/>
            <person name="Wu L."/>
            <person name="Ma J."/>
        </authorList>
    </citation>
    <scope>NUCLEOTIDE SEQUENCE [LARGE SCALE GENOMIC DNA]</scope>
    <source>
        <strain evidence="2">JCM 31696</strain>
    </source>
</reference>
<organism evidence="1 2">
    <name type="scientific">Actinomadura adrarensis</name>
    <dbReference type="NCBI Taxonomy" id="1819600"/>
    <lineage>
        <taxon>Bacteria</taxon>
        <taxon>Bacillati</taxon>
        <taxon>Actinomycetota</taxon>
        <taxon>Actinomycetes</taxon>
        <taxon>Streptosporangiales</taxon>
        <taxon>Thermomonosporaceae</taxon>
        <taxon>Actinomadura</taxon>
    </lineage>
</organism>
<sequence length="197" mass="21737">PSPAEGETPGAGRLGRVRRRLWARGLGSDQPVTSADLLVDAFDRIREVVYEAVDGLSPEQLAYRVDDESNSIAWLVWHLTRVQDDHVSDVAGHGQVWTAQGWAKRFGLPFDDAQTGYGHNSEQVAAVQVESADLLTGYHDAVYQQTINYVRRLADKDLPKIVDQAWDPPVTLGVRLVSVISDDLQHAGQAVFIRGLL</sequence>
<dbReference type="Proteomes" id="UP001597083">
    <property type="component" value="Unassembled WGS sequence"/>
</dbReference>
<comment type="caution">
    <text evidence="1">The sequence shown here is derived from an EMBL/GenBank/DDBJ whole genome shotgun (WGS) entry which is preliminary data.</text>
</comment>
<dbReference type="NCBIfam" id="NF047843">
    <property type="entry name" value="MST_Rv0443"/>
    <property type="match status" value="1"/>
</dbReference>
<evidence type="ECO:0000313" key="1">
    <source>
        <dbReference type="EMBL" id="MFD0854189.1"/>
    </source>
</evidence>
<dbReference type="EMBL" id="JBHTIR010002755">
    <property type="protein sequence ID" value="MFD0854189.1"/>
    <property type="molecule type" value="Genomic_DNA"/>
</dbReference>
<accession>A0ABW3CI38</accession>
<dbReference type="Gene3D" id="1.20.120.450">
    <property type="entry name" value="dinb family like domain"/>
    <property type="match status" value="1"/>
</dbReference>
<dbReference type="Pfam" id="PF04978">
    <property type="entry name" value="MST"/>
    <property type="match status" value="1"/>
</dbReference>
<name>A0ABW3CI38_9ACTN</name>
<keyword evidence="2" id="KW-1185">Reference proteome</keyword>
<proteinExistence type="predicted"/>
<dbReference type="InterPro" id="IPR034660">
    <property type="entry name" value="DinB/YfiT-like"/>
</dbReference>